<name>C5R8R7_WEIPA</name>
<evidence type="ECO:0000313" key="2">
    <source>
        <dbReference type="Proteomes" id="UP000004528"/>
    </source>
</evidence>
<gene>
    <name evidence="1" type="ORF">HMPREF0877_0362</name>
</gene>
<dbReference type="EMBL" id="ACKU01000005">
    <property type="protein sequence ID" value="EER75561.1"/>
    <property type="molecule type" value="Genomic_DNA"/>
</dbReference>
<dbReference type="HOGENOM" id="CLU_1098165_0_0_9"/>
<evidence type="ECO:0000313" key="1">
    <source>
        <dbReference type="EMBL" id="EER75561.1"/>
    </source>
</evidence>
<dbReference type="AlphaFoldDB" id="C5R8R7"/>
<keyword evidence="2" id="KW-1185">Reference proteome</keyword>
<reference evidence="1 2" key="1">
    <citation type="submission" date="2009-04" db="EMBL/GenBank/DDBJ databases">
        <authorList>
            <person name="Qin X."/>
            <person name="Bachman B."/>
            <person name="Battles P."/>
            <person name="Bell A."/>
            <person name="Bess C."/>
            <person name="Bickham C."/>
            <person name="Chaboub L."/>
            <person name="Chen D."/>
            <person name="Coyle M."/>
            <person name="Deiros D.R."/>
            <person name="Dinh H."/>
            <person name="Forbes L."/>
            <person name="Fowler G."/>
            <person name="Francisco L."/>
            <person name="Fu Q."/>
            <person name="Gubbala S."/>
            <person name="Hale W."/>
            <person name="Han Y."/>
            <person name="Hemphill L."/>
            <person name="Highlander S.K."/>
            <person name="Hirani K."/>
            <person name="Hogues M."/>
            <person name="Jackson L."/>
            <person name="Jakkamsetti A."/>
            <person name="Javaid M."/>
            <person name="Jiang H."/>
            <person name="Korchina V."/>
            <person name="Kovar C."/>
            <person name="Lara F."/>
            <person name="Lee S."/>
            <person name="Mata R."/>
            <person name="Mathew T."/>
            <person name="Moen C."/>
            <person name="Morales K."/>
            <person name="Munidasa M."/>
            <person name="Nazareth L."/>
            <person name="Ngo R."/>
            <person name="Nguyen L."/>
            <person name="Okwuonu G."/>
            <person name="Ongeri F."/>
            <person name="Patil S."/>
            <person name="Petrosino J."/>
            <person name="Pham C."/>
            <person name="Pham P."/>
            <person name="Pu L.-L."/>
            <person name="Puazo M."/>
            <person name="Raj R."/>
            <person name="Reid J."/>
            <person name="Rouhana J."/>
            <person name="Saada N."/>
            <person name="Shang Y."/>
            <person name="Simmons D."/>
            <person name="Thornton R."/>
            <person name="Warren J."/>
            <person name="Weissenberger G."/>
            <person name="Zhang J."/>
            <person name="Zhang L."/>
            <person name="Zhou C."/>
            <person name="Zhu D."/>
            <person name="Muzny D."/>
            <person name="Worley K."/>
            <person name="Gibbs R."/>
        </authorList>
    </citation>
    <scope>NUCLEOTIDE SEQUENCE [LARGE SCALE GENOMIC DNA]</scope>
    <source>
        <strain evidence="1 2">ATCC 33313</strain>
    </source>
</reference>
<dbReference type="STRING" id="585506.HMPREF0877_0362"/>
<accession>C5R8R7</accession>
<comment type="caution">
    <text evidence="1">The sequence shown here is derived from an EMBL/GenBank/DDBJ whole genome shotgun (WGS) entry which is preliminary data.</text>
</comment>
<dbReference type="Proteomes" id="UP000004528">
    <property type="component" value="Unassembled WGS sequence"/>
</dbReference>
<protein>
    <submittedName>
        <fullName evidence="1">Uncharacterized protein</fullName>
    </submittedName>
</protein>
<proteinExistence type="predicted"/>
<organism evidence="1 2">
    <name type="scientific">Weissella paramesenteroides ATCC 33313</name>
    <dbReference type="NCBI Taxonomy" id="585506"/>
    <lineage>
        <taxon>Bacteria</taxon>
        <taxon>Bacillati</taxon>
        <taxon>Bacillota</taxon>
        <taxon>Bacilli</taxon>
        <taxon>Lactobacillales</taxon>
        <taxon>Lactobacillaceae</taxon>
        <taxon>Weissella</taxon>
    </lineage>
</organism>
<sequence length="253" mass="29437">MHRFSIKEHIIMPNSIIISEKGYSQDVLSQLSEASDICPHETMLIIAARDRYQRSVSRIYYADGMIVDTLVSTNRLMDQLEKTTGYKRHDQVEAYYCLLPPALRGQMRSWVMQNHAFVPVTSYKSGPTTWINARQIVNVQTRGMRTCVVLRDGTVVQIAKHKDKFIKQLIATKIVSLWMTQYTFGHGDRFDKMLLPCISWPEQVSQHVDRVRLINWWVILKLEGLLTYSLDAGTKKMVRKVIAYLMKRIEEKQ</sequence>